<feature type="domain" description="PCFS4-like zinc finger" evidence="2">
    <location>
        <begin position="1573"/>
        <end position="1625"/>
    </location>
</feature>
<feature type="region of interest" description="Disordered" evidence="1">
    <location>
        <begin position="212"/>
        <end position="247"/>
    </location>
</feature>
<feature type="compositionally biased region" description="Basic and acidic residues" evidence="1">
    <location>
        <begin position="448"/>
        <end position="478"/>
    </location>
</feature>
<feature type="compositionally biased region" description="Low complexity" evidence="1">
    <location>
        <begin position="745"/>
        <end position="755"/>
    </location>
</feature>
<gene>
    <name evidence="3" type="ORF">CTOB1V02_LOCUS1426</name>
</gene>
<feature type="compositionally biased region" description="Acidic residues" evidence="1">
    <location>
        <begin position="592"/>
        <end position="606"/>
    </location>
</feature>
<name>A0A7R8W708_9CRUS</name>
<dbReference type="Pfam" id="PF23228">
    <property type="entry name" value="zf_PCFS4"/>
    <property type="match status" value="1"/>
</dbReference>
<dbReference type="GO" id="GO:0000993">
    <property type="term" value="F:RNA polymerase II complex binding"/>
    <property type="evidence" value="ECO:0007669"/>
    <property type="project" value="InterPro"/>
</dbReference>
<dbReference type="SUPFAM" id="SSF48464">
    <property type="entry name" value="ENTH/VHS domain"/>
    <property type="match status" value="1"/>
</dbReference>
<dbReference type="InterPro" id="IPR045154">
    <property type="entry name" value="PCF11-like"/>
</dbReference>
<feature type="compositionally biased region" description="Basic and acidic residues" evidence="1">
    <location>
        <begin position="291"/>
        <end position="416"/>
    </location>
</feature>
<feature type="region of interest" description="Disordered" evidence="1">
    <location>
        <begin position="119"/>
        <end position="140"/>
    </location>
</feature>
<evidence type="ECO:0000313" key="3">
    <source>
        <dbReference type="EMBL" id="CAD7223441.1"/>
    </source>
</evidence>
<dbReference type="OrthoDB" id="343582at2759"/>
<feature type="compositionally biased region" description="Basic and acidic residues" evidence="1">
    <location>
        <begin position="1964"/>
        <end position="1980"/>
    </location>
</feature>
<feature type="compositionally biased region" description="Acidic residues" evidence="1">
    <location>
        <begin position="1722"/>
        <end position="1734"/>
    </location>
</feature>
<feature type="compositionally biased region" description="Basic and acidic residues" evidence="1">
    <location>
        <begin position="1680"/>
        <end position="1690"/>
    </location>
</feature>
<feature type="compositionally biased region" description="Basic residues" evidence="1">
    <location>
        <begin position="621"/>
        <end position="634"/>
    </location>
</feature>
<feature type="compositionally biased region" description="Basic and acidic residues" evidence="1">
    <location>
        <begin position="2029"/>
        <end position="2039"/>
    </location>
</feature>
<feature type="region of interest" description="Disordered" evidence="1">
    <location>
        <begin position="2111"/>
        <end position="2130"/>
    </location>
</feature>
<evidence type="ECO:0000256" key="1">
    <source>
        <dbReference type="SAM" id="MobiDB-lite"/>
    </source>
</evidence>
<dbReference type="PANTHER" id="PTHR15921:SF3">
    <property type="entry name" value="PRE-MRNA CLEAVAGE COMPLEX 2 PROTEIN PCF11"/>
    <property type="match status" value="1"/>
</dbReference>
<feature type="compositionally biased region" description="Basic and acidic residues" evidence="1">
    <location>
        <begin position="1640"/>
        <end position="1659"/>
    </location>
</feature>
<dbReference type="Gene3D" id="1.25.40.90">
    <property type="match status" value="1"/>
</dbReference>
<feature type="compositionally biased region" description="Polar residues" evidence="1">
    <location>
        <begin position="849"/>
        <end position="859"/>
    </location>
</feature>
<evidence type="ECO:0000259" key="2">
    <source>
        <dbReference type="Pfam" id="PF23228"/>
    </source>
</evidence>
<feature type="region of interest" description="Disordered" evidence="1">
    <location>
        <begin position="448"/>
        <end position="999"/>
    </location>
</feature>
<feature type="compositionally biased region" description="Low complexity" evidence="1">
    <location>
        <begin position="262"/>
        <end position="279"/>
    </location>
</feature>
<dbReference type="GO" id="GO:0006369">
    <property type="term" value="P:termination of RNA polymerase II transcription"/>
    <property type="evidence" value="ECO:0007669"/>
    <property type="project" value="InterPro"/>
</dbReference>
<dbReference type="EMBL" id="OB660200">
    <property type="protein sequence ID" value="CAD7223441.1"/>
    <property type="molecule type" value="Genomic_DNA"/>
</dbReference>
<feature type="region of interest" description="Disordered" evidence="1">
    <location>
        <begin position="1640"/>
        <end position="1826"/>
    </location>
</feature>
<feature type="compositionally biased region" description="Low complexity" evidence="1">
    <location>
        <begin position="125"/>
        <end position="140"/>
    </location>
</feature>
<feature type="region of interest" description="Disordered" evidence="1">
    <location>
        <begin position="262"/>
        <end position="418"/>
    </location>
</feature>
<feature type="region of interest" description="Disordered" evidence="1">
    <location>
        <begin position="2156"/>
        <end position="2179"/>
    </location>
</feature>
<dbReference type="GO" id="GO:0003729">
    <property type="term" value="F:mRNA binding"/>
    <property type="evidence" value="ECO:0007669"/>
    <property type="project" value="InterPro"/>
</dbReference>
<sequence>MVDAIVAEYEASLNELTCNSKPLINMLTMLAEDYKSEAAAVVQLVEKRLQQVNEPTRGQMFKLRQTWNEILSSKKLYAIDIRVQEIDPAWPITAAPPVQTSIHINKDFLQGQRMPAIKTRPRTETVTTSSASSSAKSLPAATSDVQTLLEDASVDPKVRAQILEKQAQLLELQIRKLELELATKSLQKVEKPLEPLEGVKAQLEAQKTALEAKRTALSSGPSIKTEPVEKSAPVGAPIPSKIYLDPRRRNDPRVQQQLLLQQQQQTLSGPSTTTNSSSTPVLDPRVAARKRREEEEQAKKKRENEEIQKAEAEKARKKKEAEEKEAKRKKKEAEEKEAARKKKEAEERETKRKKEEAEKEARRKREEAERKREREEAERRKEREEAEKRRVEREETERKREEAEKEMKKKEEDVRKQRQLLDVLLKKEGALKEEEVKHLEDWEKRRKEDIDWRMENLKGKSEEKRSEESTRKRKEDRPSPPGLPRAYQSKETFVIDRTSANKEVSSMKRDSVVDTSTKYRSESTSSRGKSRGRTDIRSSTNKSRTKRSRDRRSPLPPRKNRSPGPPPVPIPRVKELPVQPPKPSRAKSPESNEGEMQEIIDEDDETCVVVPPQPPPGFRIPRVKGKRSVRKRQYRERSQETSEFEDDLEPVSPPSPDREPLEDISYEPLSPEPAPPGTGPESPLELSADTVKAPDSPKDQDLRLLFPPGTDAPAKSEAQNPSSAGARGVDVDMRVLITTQQKQDSSSSTASESSSPARKPVKRLIAGNRVKPLKNGDNLYKRRGKNAKTSPPPQLPVSASAPAGSEKGQAKRDKQEILDELFGSEDIDLRSGVPYQGVRKELSPPPSSLPTQANWSAAQKLSAGEKRASRSSSPAVPKSVGPAAGDHSPSTSRDKEPHHKGQEDVSKSWAKFKEAHPDRFEEDKDGEASPLFRRKAGAALLPTPTPRPTAPTRLPFAGPPGPRGGPSFHRPPHGSRGPRPPWSRPHHPMGMGPSDGSRVTSPEVILRQADDQFRRGLITNEEMRNIARQVLYYKLRGLPGTATAVDDAGTWTNASEKWNSSNGYAWKETEIRFYGDKAIIFMTPDDPRDLGFREGTRKFVLDESIKMELSFNGPPVEITLDGVPHLFKLGTPLREIMVDNMGCECIFGGEPVPIKIGERIHTVRLEGPAPRVHIGETKRNDIVLGKMEVTLDGHIPFSLYLDGEPQDVVIYSVTLTFEFVNSFTGLLINGDPYAINYGPLGAPLILPWGEPERATIALQFAPFPKGYTPGSVEVAGMKSGIQVPDEAPRDTKPLVLPPVLTEEVADRPYPTLIPPIVSSIDDSALGPPAHPMPPQPPHRPYIPPGGPVLLEARMPRFHSGRPFRRPEGPPAPVPPAATVPEDASDLFSRLSEAGLLPRSSNEIPFFGAGATEASALPGCDPSGPGVTPPVAITPEEKMPHISFARPETLKGRYQAVIHSIYNGIQCTACGLRFPGEHFHYYGPHLDWHFRQNKVEKERIKTAQSRKWFYDIEDWVQYEELAEDTDEPYVETTVPAPEGLGVDTSDDAEVHTVSLADLSDTEGGTPSTPTGGPSCMICCEPFEQFFDTEKNDWLLKDCLQSDALSQLEEDENLKTKICLFHPSCLRDKLKAAEERRIQELRRKREEESKKREQEEADRKAKLAPVTSTSSAINGSPLIPELKLKMEPHPEPGAEDGIPPAKIARRETPPPAMAAKVFEAEIPLPDESDEEEESMETEAPTPPPPGEEDTAMADEEQHPSSTPVPVEIDVEISAPLPSPPAPCLLEPPVVESESSAMETDETEIPEQETVHSAPLLDPRFPSIPSDLASDNTATCEVIQETVAPADAGPPLSAEASMENELIPPQMIKQETTVESCQEPPKLSKMEEQLSAMTAVKREIISPVPPKEELRFFKSNVLLRTKDHESVPSHRTTRQETPPPEPTPTDPEATEAHDETPVLSEEPMEENTEHPVEKLEETGKAEEEVVVETSKEVEEDSFVIPLMLPAVVKKDKSHVNLHQSQQTLGSDAEECTEVKDEPKEGSLEDLEDEGPFIEPSFDLEGGGEEEVPVAAPISRLKDTMDKPAVEAENDAKEDEKEETEELTGSVPAPVAEVAVEEPSTTNELEATDADSTKKKNIRMNLMLEDRDAAWLRQHKPKMASVRFSPMPPRKAGKEVSGLCSIM</sequence>
<feature type="region of interest" description="Disordered" evidence="1">
    <location>
        <begin position="1909"/>
        <end position="1992"/>
    </location>
</feature>
<feature type="compositionally biased region" description="Basic and acidic residues" evidence="1">
    <location>
        <begin position="2072"/>
        <end position="2091"/>
    </location>
</feature>
<dbReference type="GO" id="GO:0005849">
    <property type="term" value="C:mRNA cleavage factor complex"/>
    <property type="evidence" value="ECO:0007669"/>
    <property type="project" value="TreeGrafter"/>
</dbReference>
<feature type="compositionally biased region" description="Basic and acidic residues" evidence="1">
    <location>
        <begin position="808"/>
        <end position="817"/>
    </location>
</feature>
<feature type="compositionally biased region" description="Basic and acidic residues" evidence="1">
    <location>
        <begin position="892"/>
        <end position="922"/>
    </location>
</feature>
<dbReference type="InterPro" id="IPR008942">
    <property type="entry name" value="ENTH_VHS"/>
</dbReference>
<dbReference type="InterPro" id="IPR057242">
    <property type="entry name" value="PCFS4-like"/>
</dbReference>
<dbReference type="GO" id="GO:0005737">
    <property type="term" value="C:cytoplasm"/>
    <property type="evidence" value="ECO:0007669"/>
    <property type="project" value="TreeGrafter"/>
</dbReference>
<organism evidence="3">
    <name type="scientific">Cyprideis torosa</name>
    <dbReference type="NCBI Taxonomy" id="163714"/>
    <lineage>
        <taxon>Eukaryota</taxon>
        <taxon>Metazoa</taxon>
        <taxon>Ecdysozoa</taxon>
        <taxon>Arthropoda</taxon>
        <taxon>Crustacea</taxon>
        <taxon>Oligostraca</taxon>
        <taxon>Ostracoda</taxon>
        <taxon>Podocopa</taxon>
        <taxon>Podocopida</taxon>
        <taxon>Cytherocopina</taxon>
        <taxon>Cytheroidea</taxon>
        <taxon>Cytherideidae</taxon>
        <taxon>Cyprideis</taxon>
    </lineage>
</organism>
<feature type="region of interest" description="Disordered" evidence="1">
    <location>
        <begin position="2015"/>
        <end position="2106"/>
    </location>
</feature>
<feature type="compositionally biased region" description="Basic and acidic residues" evidence="1">
    <location>
        <begin position="505"/>
        <end position="521"/>
    </location>
</feature>
<reference evidence="3" key="1">
    <citation type="submission" date="2020-11" db="EMBL/GenBank/DDBJ databases">
        <authorList>
            <person name="Tran Van P."/>
        </authorList>
    </citation>
    <scope>NUCLEOTIDE SEQUENCE</scope>
</reference>
<proteinExistence type="predicted"/>
<protein>
    <recommendedName>
        <fullName evidence="2">PCFS4-like zinc finger domain-containing protein</fullName>
    </recommendedName>
</protein>
<accession>A0A7R8W708</accession>
<dbReference type="GO" id="GO:0031124">
    <property type="term" value="P:mRNA 3'-end processing"/>
    <property type="evidence" value="ECO:0007669"/>
    <property type="project" value="InterPro"/>
</dbReference>
<dbReference type="PANTHER" id="PTHR15921">
    <property type="entry name" value="PRE-MRNA CLEAVAGE COMPLEX II"/>
    <property type="match status" value="1"/>
</dbReference>